<keyword evidence="2" id="KW-1185">Reference proteome</keyword>
<evidence type="ECO:0000313" key="1">
    <source>
        <dbReference type="EMBL" id="MEY9259372.1"/>
    </source>
</evidence>
<dbReference type="InterPro" id="IPR007325">
    <property type="entry name" value="KFase/CYL"/>
</dbReference>
<protein>
    <submittedName>
        <fullName evidence="1">Kynurenine formamidase</fullName>
    </submittedName>
</protein>
<dbReference type="SUPFAM" id="SSF102198">
    <property type="entry name" value="Putative cyclase"/>
    <property type="match status" value="1"/>
</dbReference>
<sequence>MADRRGLPSRAQLATRSGEAAGTSWGLFADPWRGTFSFADGASHVLAALRAARHGEVFGLDYSINAFSPGMSATRRPAQHTIFGNHPAHRDDYLDAYYLQASSQVDGLRHRRADDSGFYGGTPDHAVTVGTPDLGVQVWAESPLVTRGVLIDLDGFARSQGQPIDHIAGEQLEFEMIRAALEAQNVQLSTGDVVMLHTGWAEWFLALEDDRRKAQRERRRSTGIVQSEEFVDWAWDNGLAMVAADNFAVECLPVADSSPFKDTAVNDNGMMHQVLLAKLGLPLGELWKLNPLALRMRELGQWDTLLTVKPLNVVGGTGSPANAIAIL</sequence>
<comment type="caution">
    <text evidence="1">The sequence shown here is derived from an EMBL/GenBank/DDBJ whole genome shotgun (WGS) entry which is preliminary data.</text>
</comment>
<dbReference type="PANTHER" id="PTHR34861:SF11">
    <property type="entry name" value="CYCLASE"/>
    <property type="match status" value="1"/>
</dbReference>
<dbReference type="PANTHER" id="PTHR34861">
    <property type="match status" value="1"/>
</dbReference>
<dbReference type="Gene3D" id="3.50.30.50">
    <property type="entry name" value="Putative cyclase"/>
    <property type="match status" value="1"/>
</dbReference>
<evidence type="ECO:0000313" key="2">
    <source>
        <dbReference type="Proteomes" id="UP001565435"/>
    </source>
</evidence>
<accession>A0ABV4ELE0</accession>
<proteinExistence type="predicted"/>
<dbReference type="Pfam" id="PF04199">
    <property type="entry name" value="Cyclase"/>
    <property type="match status" value="1"/>
</dbReference>
<gene>
    <name evidence="1" type="ORF">ABH903_002404</name>
</gene>
<reference evidence="1 2" key="1">
    <citation type="submission" date="2024-07" db="EMBL/GenBank/DDBJ databases">
        <title>Mealworm larvae gut microbial communities from Newark, Delaware, USA.</title>
        <authorList>
            <person name="Blenner M."/>
        </authorList>
    </citation>
    <scope>NUCLEOTIDE SEQUENCE [LARGE SCALE GENOMIC DNA]</scope>
    <source>
        <strain evidence="1 2">UD i117</strain>
    </source>
</reference>
<organism evidence="1 2">
    <name type="scientific">Brevibacterium epidermidis</name>
    <dbReference type="NCBI Taxonomy" id="1698"/>
    <lineage>
        <taxon>Bacteria</taxon>
        <taxon>Bacillati</taxon>
        <taxon>Actinomycetota</taxon>
        <taxon>Actinomycetes</taxon>
        <taxon>Micrococcales</taxon>
        <taxon>Brevibacteriaceae</taxon>
        <taxon>Brevibacterium</taxon>
    </lineage>
</organism>
<dbReference type="InterPro" id="IPR037175">
    <property type="entry name" value="KFase_sf"/>
</dbReference>
<dbReference type="Proteomes" id="UP001565435">
    <property type="component" value="Unassembled WGS sequence"/>
</dbReference>
<dbReference type="EMBL" id="JBGBYS010000014">
    <property type="protein sequence ID" value="MEY9259372.1"/>
    <property type="molecule type" value="Genomic_DNA"/>
</dbReference>
<name>A0ABV4ELE0_BREEP</name>